<dbReference type="InterPro" id="IPR050817">
    <property type="entry name" value="DjlA_DnaK_co-chaperone"/>
</dbReference>
<evidence type="ECO:0000256" key="1">
    <source>
        <dbReference type="SAM" id="MobiDB-lite"/>
    </source>
</evidence>
<organism evidence="3">
    <name type="scientific">Penicillium chrysogenum</name>
    <name type="common">Penicillium notatum</name>
    <dbReference type="NCBI Taxonomy" id="5076"/>
    <lineage>
        <taxon>Eukaryota</taxon>
        <taxon>Fungi</taxon>
        <taxon>Dikarya</taxon>
        <taxon>Ascomycota</taxon>
        <taxon>Pezizomycotina</taxon>
        <taxon>Eurotiomycetes</taxon>
        <taxon>Eurotiomycetidae</taxon>
        <taxon>Eurotiales</taxon>
        <taxon>Aspergillaceae</taxon>
        <taxon>Penicillium</taxon>
        <taxon>Penicillium chrysogenum species complex</taxon>
    </lineage>
</organism>
<feature type="compositionally biased region" description="Basic and acidic residues" evidence="1">
    <location>
        <begin position="254"/>
        <end position="280"/>
    </location>
</feature>
<dbReference type="SUPFAM" id="SSF46565">
    <property type="entry name" value="Chaperone J-domain"/>
    <property type="match status" value="1"/>
</dbReference>
<name>A0A167XTF9_PENCH</name>
<dbReference type="PANTHER" id="PTHR24074">
    <property type="entry name" value="CO-CHAPERONE PROTEIN DJLA"/>
    <property type="match status" value="1"/>
</dbReference>
<dbReference type="InterPro" id="IPR018253">
    <property type="entry name" value="DnaJ_domain_CS"/>
</dbReference>
<dbReference type="PROSITE" id="PS00636">
    <property type="entry name" value="DNAJ_1"/>
    <property type="match status" value="1"/>
</dbReference>
<evidence type="ECO:0000313" key="3">
    <source>
        <dbReference type="EMBL" id="KZN93185.1"/>
    </source>
</evidence>
<dbReference type="EMBL" id="CM002798">
    <property type="protein sequence ID" value="KZN93185.1"/>
    <property type="molecule type" value="Genomic_DNA"/>
</dbReference>
<dbReference type="InterPro" id="IPR036869">
    <property type="entry name" value="J_dom_sf"/>
</dbReference>
<sequence>MFKKINILHCQSLRILNSTVVSPLPRSNNKVSTGYGLQAPYKRSNYATAAGFPHQDYSWPSNPSFTPYDVLNLPRSATYTKRNYYDLVKIYHPDRPLKDHPLFHQLTAETRLQRYRIVVDAHEILSDPIKRAAYDRNGTGWIHTVLDTRVERDSHGPNIYANATWEDWEDWHNRHQGPQQHVVDQRTFTRLVILLVLFAGALQASWLGQVNSGYNDRLREVNEKSARVLQDRRDSTVKQMDSNDARVQGFLIRRDPTGSGLKDNEHPVYQRELNPRRGLDGVDQAGKNSREPAQSVDLRSEPPGLC</sequence>
<dbReference type="Pfam" id="PF00226">
    <property type="entry name" value="DnaJ"/>
    <property type="match status" value="1"/>
</dbReference>
<dbReference type="Proteomes" id="UP000076449">
    <property type="component" value="Chromosome I"/>
</dbReference>
<dbReference type="AlphaFoldDB" id="A0A167XTF9"/>
<protein>
    <submittedName>
        <fullName evidence="3">J domain-containing protein</fullName>
    </submittedName>
</protein>
<accession>A0A167XTF9</accession>
<proteinExistence type="predicted"/>
<evidence type="ECO:0000259" key="2">
    <source>
        <dbReference type="PROSITE" id="PS50076"/>
    </source>
</evidence>
<dbReference type="Gene3D" id="1.10.287.110">
    <property type="entry name" value="DnaJ domain"/>
    <property type="match status" value="1"/>
</dbReference>
<dbReference type="CDD" id="cd06257">
    <property type="entry name" value="DnaJ"/>
    <property type="match status" value="1"/>
</dbReference>
<feature type="domain" description="J" evidence="2">
    <location>
        <begin position="66"/>
        <end position="138"/>
    </location>
</feature>
<gene>
    <name evidence="3" type="ORF">EN45_033570</name>
</gene>
<dbReference type="PROSITE" id="PS50076">
    <property type="entry name" value="DNAJ_2"/>
    <property type="match status" value="1"/>
</dbReference>
<dbReference type="SMART" id="SM00271">
    <property type="entry name" value="DnaJ"/>
    <property type="match status" value="1"/>
</dbReference>
<feature type="region of interest" description="Disordered" evidence="1">
    <location>
        <begin position="254"/>
        <end position="306"/>
    </location>
</feature>
<dbReference type="InterPro" id="IPR001623">
    <property type="entry name" value="DnaJ_domain"/>
</dbReference>
<reference evidence="3" key="1">
    <citation type="journal article" date="2014" name="Genome Announc.">
        <title>Complete sequencing and chromosome-scale genome assembly of the industrial progenitor strain P2niaD18 from the penicillin producer Penicillium chrysogenum.</title>
        <authorList>
            <person name="Specht T."/>
            <person name="Dahlmann T.A."/>
            <person name="Zadra I."/>
            <person name="Kurnsteiner H."/>
            <person name="Kuck U."/>
        </authorList>
    </citation>
    <scope>NUCLEOTIDE SEQUENCE [LARGE SCALE GENOMIC DNA]</scope>
    <source>
        <strain evidence="3">P2niaD18</strain>
    </source>
</reference>
<dbReference type="PhylomeDB" id="A0A167XTF9"/>